<name>A0ABT2TB62_9FIRM</name>
<sequence length="144" mass="17199">MAEKIERLVGTRGREENKALYVIFPYNEDDVREMFEEENLENLYFADAPESKMSLSNFNRIVLQADDRMEKIREEIEATVKFLKKQMKAHPDWKGTSETKGIPYEDGVIWKYFMKDSYKNKDEKVRVWVYKGEMVVYYGEQKKG</sequence>
<proteinExistence type="predicted"/>
<keyword evidence="2" id="KW-1185">Reference proteome</keyword>
<dbReference type="RefSeq" id="WP_059067859.1">
    <property type="nucleotide sequence ID" value="NZ_JAOQJX010000009.1"/>
</dbReference>
<comment type="caution">
    <text evidence="1">The sequence shown here is derived from an EMBL/GenBank/DDBJ whole genome shotgun (WGS) entry which is preliminary data.</text>
</comment>
<reference evidence="1 2" key="1">
    <citation type="journal article" date="2021" name="ISME Commun">
        <title>Automated analysis of genomic sequences facilitates high-throughput and comprehensive description of bacteria.</title>
        <authorList>
            <person name="Hitch T.C.A."/>
        </authorList>
    </citation>
    <scope>NUCLEOTIDE SEQUENCE [LARGE SCALE GENOMIC DNA]</scope>
    <source>
        <strain evidence="1 2">H2_18</strain>
    </source>
</reference>
<protein>
    <submittedName>
        <fullName evidence="1">Uncharacterized protein</fullName>
    </submittedName>
</protein>
<accession>A0ABT2TB62</accession>
<dbReference type="EMBL" id="JAOQJX010000009">
    <property type="protein sequence ID" value="MCU6747518.1"/>
    <property type="molecule type" value="Genomic_DNA"/>
</dbReference>
<evidence type="ECO:0000313" key="2">
    <source>
        <dbReference type="Proteomes" id="UP001652394"/>
    </source>
</evidence>
<gene>
    <name evidence="1" type="ORF">OCV51_07595</name>
</gene>
<evidence type="ECO:0000313" key="1">
    <source>
        <dbReference type="EMBL" id="MCU6747518.1"/>
    </source>
</evidence>
<dbReference type="Proteomes" id="UP001652394">
    <property type="component" value="Unassembled WGS sequence"/>
</dbReference>
<organism evidence="1 2">
    <name type="scientific">Faecalicatena acetigenes</name>
    <dbReference type="NCBI Taxonomy" id="2981790"/>
    <lineage>
        <taxon>Bacteria</taxon>
        <taxon>Bacillati</taxon>
        <taxon>Bacillota</taxon>
        <taxon>Clostridia</taxon>
        <taxon>Lachnospirales</taxon>
        <taxon>Lachnospiraceae</taxon>
        <taxon>Faecalicatena</taxon>
    </lineage>
</organism>